<organism evidence="5 6">
    <name type="scientific">Vibrio ponticus</name>
    <dbReference type="NCBI Taxonomy" id="265668"/>
    <lineage>
        <taxon>Bacteria</taxon>
        <taxon>Pseudomonadati</taxon>
        <taxon>Pseudomonadota</taxon>
        <taxon>Gammaproteobacteria</taxon>
        <taxon>Vibrionales</taxon>
        <taxon>Vibrionaceae</taxon>
        <taxon>Vibrio</taxon>
    </lineage>
</organism>
<dbReference type="InterPro" id="IPR048332">
    <property type="entry name" value="GD_AH_C"/>
</dbReference>
<dbReference type="Pfam" id="PF04295">
    <property type="entry name" value="GD_AH_second"/>
    <property type="match status" value="1"/>
</dbReference>
<evidence type="ECO:0000259" key="4">
    <source>
        <dbReference type="Pfam" id="PF20629"/>
    </source>
</evidence>
<dbReference type="EMBL" id="RKIK01000004">
    <property type="protein sequence ID" value="ROV61940.1"/>
    <property type="molecule type" value="Genomic_DNA"/>
</dbReference>
<dbReference type="InterPro" id="IPR052172">
    <property type="entry name" value="UxaA_altronate/galactarate_dh"/>
</dbReference>
<dbReference type="GO" id="GO:0016829">
    <property type="term" value="F:lyase activity"/>
    <property type="evidence" value="ECO:0007669"/>
    <property type="project" value="UniProtKB-KW"/>
</dbReference>
<proteinExistence type="inferred from homology"/>
<evidence type="ECO:0000256" key="2">
    <source>
        <dbReference type="ARBA" id="ARBA00023239"/>
    </source>
</evidence>
<protein>
    <submittedName>
        <fullName evidence="5">Altronate hydrolase</fullName>
    </submittedName>
</protein>
<sequence length="391" mass="41815">MTSTFKGYPRPNGTFGIRNSVMIVAIDECCEGIARNISKEIDDSVVVTNHYTCMYGGNEEMIDTIIHTATNPNIAGVLVIAMGCGSIDPQMIAEPVRKEGLPVHTLTVIKNKGTIETIKDGIELAKELKAYADSVERVDAPVSALRIGIKCGGSDTSSGLASNPSVGAASDKLIDMGATTMAGELLELLGCEEILKERSVTPEVGEKIERLIAEDLKRWHVIEGTETMSIGNSVGGLTTIDEKSQGAMHKTGTRPIQDCLRINHIHREKPTTPGFYLTETTMLCGGAAMHFASLGCQLILWTAGAAGFNNSIVPVIRVSGNSSLITADMDINACGIMDATDTIDNVSNKIVKRVFDVANGEPTNLEGVGFAYASLYQKDQRLEHVIGICPQ</sequence>
<name>A0A090PSW7_9VIBR</name>
<dbReference type="AlphaFoldDB" id="A0A090PSW7"/>
<reference evidence="5 6" key="1">
    <citation type="submission" date="2018-11" db="EMBL/GenBank/DDBJ databases">
        <title>Vibrio ponticus strain CAIM 1751 pathogenic for the snapper Lutjanus guttatus.</title>
        <authorList>
            <person name="Soto-Rodriguez S."/>
            <person name="Lozano-Olvera R."/>
            <person name="Gomez-Gil B."/>
        </authorList>
    </citation>
    <scope>NUCLEOTIDE SEQUENCE [LARGE SCALE GENOMIC DNA]</scope>
    <source>
        <strain evidence="5 6">CAIM 1751</strain>
    </source>
</reference>
<feature type="domain" description="D-galactarate/Altronate dehydratase second" evidence="3">
    <location>
        <begin position="7"/>
        <end position="132"/>
    </location>
</feature>
<dbReference type="InterPro" id="IPR007392">
    <property type="entry name" value="GD_AH_second"/>
</dbReference>
<gene>
    <name evidence="5" type="ORF">EGH82_02350</name>
</gene>
<comment type="caution">
    <text evidence="5">The sequence shown here is derived from an EMBL/GenBank/DDBJ whole genome shotgun (WGS) entry which is preliminary data.</text>
</comment>
<evidence type="ECO:0000313" key="5">
    <source>
        <dbReference type="EMBL" id="ROV61940.1"/>
    </source>
</evidence>
<evidence type="ECO:0000256" key="1">
    <source>
        <dbReference type="ARBA" id="ARBA00010986"/>
    </source>
</evidence>
<evidence type="ECO:0000259" key="3">
    <source>
        <dbReference type="Pfam" id="PF04295"/>
    </source>
</evidence>
<dbReference type="Proteomes" id="UP000278792">
    <property type="component" value="Unassembled WGS sequence"/>
</dbReference>
<comment type="similarity">
    <text evidence="1">Belongs to the UxaA family.</text>
</comment>
<dbReference type="RefSeq" id="WP_114765723.1">
    <property type="nucleotide sequence ID" value="NZ_RKIK01000004.1"/>
</dbReference>
<accession>A0A090PSW7</accession>
<keyword evidence="2" id="KW-0456">Lyase</keyword>
<keyword evidence="5" id="KW-0378">Hydrolase</keyword>
<dbReference type="STRING" id="265668.JCM19238_4146"/>
<dbReference type="PANTHER" id="PTHR30536:SF5">
    <property type="entry name" value="ALTRONATE DEHYDRATASE"/>
    <property type="match status" value="1"/>
</dbReference>
<feature type="domain" description="D-galactarate/Altronate dehydratase C-terminal" evidence="4">
    <location>
        <begin position="142"/>
        <end position="377"/>
    </location>
</feature>
<dbReference type="GO" id="GO:0016787">
    <property type="term" value="F:hydrolase activity"/>
    <property type="evidence" value="ECO:0007669"/>
    <property type="project" value="UniProtKB-KW"/>
</dbReference>
<dbReference type="PANTHER" id="PTHR30536">
    <property type="entry name" value="ALTRONATE/GALACTARATE DEHYDRATASE"/>
    <property type="match status" value="1"/>
</dbReference>
<dbReference type="GO" id="GO:0019698">
    <property type="term" value="P:D-galacturonate catabolic process"/>
    <property type="evidence" value="ECO:0007669"/>
    <property type="project" value="TreeGrafter"/>
</dbReference>
<dbReference type="Pfam" id="PF20629">
    <property type="entry name" value="GD_AH_C"/>
    <property type="match status" value="1"/>
</dbReference>
<evidence type="ECO:0000313" key="6">
    <source>
        <dbReference type="Proteomes" id="UP000278792"/>
    </source>
</evidence>